<keyword evidence="2" id="KW-1185">Reference proteome</keyword>
<proteinExistence type="predicted"/>
<dbReference type="GO" id="GO:0016787">
    <property type="term" value="F:hydrolase activity"/>
    <property type="evidence" value="ECO:0007669"/>
    <property type="project" value="InterPro"/>
</dbReference>
<gene>
    <name evidence="1" type="ORF">GH984_02810</name>
</gene>
<dbReference type="Gene3D" id="3.60.21.10">
    <property type="match status" value="1"/>
</dbReference>
<evidence type="ECO:0008006" key="3">
    <source>
        <dbReference type="Google" id="ProtNLM"/>
    </source>
</evidence>
<sequence>MTIKFFHTSDWQIGKVFRFVDKGTMGLLQEARLAAITRLGDLAVEHDVGHIFVAGDVYDMEAISSRSLNQPLERMRRFESVTWHLMPSNHDRNRPHGLWDQLLRNGVPENVVLHLCWATLWLLTT</sequence>
<name>A0A6N7QQH7_9GAMM</name>
<protein>
    <recommendedName>
        <fullName evidence="3">Calcineurin-like phosphoesterase domain-containing protein</fullName>
    </recommendedName>
</protein>
<accession>A0A6N7QQH7</accession>
<dbReference type="EMBL" id="WJPP01000001">
    <property type="protein sequence ID" value="MRH77629.1"/>
    <property type="molecule type" value="Genomic_DNA"/>
</dbReference>
<dbReference type="AlphaFoldDB" id="A0A6N7QQH7"/>
<organism evidence="1 2">
    <name type="scientific">Spiribacter salilacus</name>
    <dbReference type="NCBI Taxonomy" id="2664894"/>
    <lineage>
        <taxon>Bacteria</taxon>
        <taxon>Pseudomonadati</taxon>
        <taxon>Pseudomonadota</taxon>
        <taxon>Gammaproteobacteria</taxon>
        <taxon>Chromatiales</taxon>
        <taxon>Ectothiorhodospiraceae</taxon>
        <taxon>Spiribacter</taxon>
    </lineage>
</organism>
<dbReference type="RefSeq" id="WP_153718665.1">
    <property type="nucleotide sequence ID" value="NZ_WJPP01000001.1"/>
</dbReference>
<dbReference type="InterPro" id="IPR029052">
    <property type="entry name" value="Metallo-depent_PP-like"/>
</dbReference>
<reference evidence="1 2" key="1">
    <citation type="submission" date="2019-11" db="EMBL/GenBank/DDBJ databases">
        <authorList>
            <person name="Zhang X.Y."/>
        </authorList>
    </citation>
    <scope>NUCLEOTIDE SEQUENCE [LARGE SCALE GENOMIC DNA]</scope>
    <source>
        <strain evidence="1 2">C176</strain>
    </source>
</reference>
<dbReference type="PANTHER" id="PTHR30337:SF0">
    <property type="entry name" value="NUCLEASE SBCCD SUBUNIT D"/>
    <property type="match status" value="1"/>
</dbReference>
<evidence type="ECO:0000313" key="1">
    <source>
        <dbReference type="EMBL" id="MRH77629.1"/>
    </source>
</evidence>
<comment type="caution">
    <text evidence="1">The sequence shown here is derived from an EMBL/GenBank/DDBJ whole genome shotgun (WGS) entry which is preliminary data.</text>
</comment>
<dbReference type="SUPFAM" id="SSF56300">
    <property type="entry name" value="Metallo-dependent phosphatases"/>
    <property type="match status" value="1"/>
</dbReference>
<evidence type="ECO:0000313" key="2">
    <source>
        <dbReference type="Proteomes" id="UP000433788"/>
    </source>
</evidence>
<dbReference type="Proteomes" id="UP000433788">
    <property type="component" value="Unassembled WGS sequence"/>
</dbReference>
<dbReference type="InterPro" id="IPR050535">
    <property type="entry name" value="DNA_Repair-Maintenance_Comp"/>
</dbReference>
<dbReference type="PANTHER" id="PTHR30337">
    <property type="entry name" value="COMPONENT OF ATP-DEPENDENT DSDNA EXONUCLEASE"/>
    <property type="match status" value="1"/>
</dbReference>